<keyword evidence="2" id="KW-1185">Reference proteome</keyword>
<dbReference type="KEGG" id="buu:WS70_23485"/>
<dbReference type="InterPro" id="IPR029063">
    <property type="entry name" value="SAM-dependent_MTases_sf"/>
</dbReference>
<dbReference type="AlphaFoldDB" id="A0A1B4FM49"/>
<dbReference type="Proteomes" id="UP000062519">
    <property type="component" value="Chromosome 2"/>
</dbReference>
<evidence type="ECO:0000313" key="1">
    <source>
        <dbReference type="EMBL" id="AOJ04734.1"/>
    </source>
</evidence>
<dbReference type="EMBL" id="CP013387">
    <property type="protein sequence ID" value="AOJ04734.1"/>
    <property type="molecule type" value="Genomic_DNA"/>
</dbReference>
<proteinExistence type="predicted"/>
<accession>A0A1B4FM49</accession>
<evidence type="ECO:0008006" key="3">
    <source>
        <dbReference type="Google" id="ProtNLM"/>
    </source>
</evidence>
<evidence type="ECO:0000313" key="2">
    <source>
        <dbReference type="Proteomes" id="UP000062519"/>
    </source>
</evidence>
<dbReference type="RefSeq" id="WP_059473025.1">
    <property type="nucleotide sequence ID" value="NZ_CP013387.1"/>
</dbReference>
<dbReference type="PANTHER" id="PTHR43861">
    <property type="entry name" value="TRANS-ACONITATE 2-METHYLTRANSFERASE-RELATED"/>
    <property type="match status" value="1"/>
</dbReference>
<reference evidence="1 2" key="1">
    <citation type="submission" date="2015-12" db="EMBL/GenBank/DDBJ databases">
        <title>Diversity of Burkholderia near neighbor genomes.</title>
        <authorList>
            <person name="Sahl J."/>
            <person name="Wagner D."/>
            <person name="Keim P."/>
        </authorList>
    </citation>
    <scope>NUCLEOTIDE SEQUENCE [LARGE SCALE GENOMIC DNA]</scope>
    <source>
        <strain evidence="1 2">BDU6</strain>
    </source>
</reference>
<gene>
    <name evidence="1" type="ORF">WS70_23485</name>
</gene>
<dbReference type="SUPFAM" id="SSF53335">
    <property type="entry name" value="S-adenosyl-L-methionine-dependent methyltransferases"/>
    <property type="match status" value="1"/>
</dbReference>
<dbReference type="Gene3D" id="3.40.50.150">
    <property type="entry name" value="Vaccinia Virus protein VP39"/>
    <property type="match status" value="1"/>
</dbReference>
<dbReference type="Pfam" id="PF13489">
    <property type="entry name" value="Methyltransf_23"/>
    <property type="match status" value="1"/>
</dbReference>
<protein>
    <recommendedName>
        <fullName evidence="3">Class I SAM-dependent methyltransferase</fullName>
    </recommendedName>
</protein>
<sequence length="225" mass="25167">MPSLAELDRIYAGLYRLSRIADDATDQSSGERVLRRYGRYLMRHIVRPGDSVLDFGCGTGQLVRILNDQGIDVLGVERSDAARYFARRHHNLDLRATLDEVADRSADVVTMIEVIEHLPDPFAMLDMIRRKIKPGGMIFLTTPNRNGLRARLEGGNWREAKKKFHVLLLDPGSLRRLLQTAGFARIRLIRFPLVQREGLASHVVARALQVAGVGGTVCATAEVDK</sequence>
<organism evidence="1 2">
    <name type="scientific">Burkholderia mayonis</name>
    <dbReference type="NCBI Taxonomy" id="1385591"/>
    <lineage>
        <taxon>Bacteria</taxon>
        <taxon>Pseudomonadati</taxon>
        <taxon>Pseudomonadota</taxon>
        <taxon>Betaproteobacteria</taxon>
        <taxon>Burkholderiales</taxon>
        <taxon>Burkholderiaceae</taxon>
        <taxon>Burkholderia</taxon>
        <taxon>pseudomallei group</taxon>
    </lineage>
</organism>
<name>A0A1B4FM49_9BURK</name>
<dbReference type="CDD" id="cd02440">
    <property type="entry name" value="AdoMet_MTases"/>
    <property type="match status" value="1"/>
</dbReference>